<comment type="function">
    <text evidence="3">Enables the recognition and targeting of unfolded and aggregated proteins to the ClpC protease or to other proteins involved in proteolysis. Acts negatively in the development of competence by binding ComK and recruiting it to the ClpCP protease. When overexpressed, inhibits sporulation. Also involved in Spx degradation by ClpC.</text>
</comment>
<dbReference type="RefSeq" id="WP_377345662.1">
    <property type="nucleotide sequence ID" value="NZ_JBHLTP010000003.1"/>
</dbReference>
<dbReference type="Pfam" id="PF05389">
    <property type="entry name" value="MecA"/>
    <property type="match status" value="1"/>
</dbReference>
<dbReference type="InterPro" id="IPR008681">
    <property type="entry name" value="Neg-reg_MecA"/>
</dbReference>
<dbReference type="InterPro" id="IPR038471">
    <property type="entry name" value="MecA_C_sf"/>
</dbReference>
<evidence type="ECO:0000313" key="5">
    <source>
        <dbReference type="Proteomes" id="UP001589836"/>
    </source>
</evidence>
<dbReference type="PANTHER" id="PTHR39161:SF2">
    <property type="entry name" value="ADAPTER PROTEIN MECA 2"/>
    <property type="match status" value="1"/>
</dbReference>
<sequence length="193" mass="22694">MRLERMSNNKFKIFLTFDDLLDRGLTREDLWYDLPRVHQLFHDMMYEATDELGIELEGMLQVQVYLMQAQGMLIVVTQSEEDTEDFDEDFIEMKVTLDESKEMIFAFTSFEDVIGVSQHLYQLPLDGGSVYYMDSTYYMQLEEKDLDIHDRESVIAIMSEFASPSTVTSHRLQEYGKEIMKDNAVHLLTKYFG</sequence>
<gene>
    <name evidence="3" type="primary">mecA</name>
    <name evidence="4" type="ORF">ACFFGV_05885</name>
</gene>
<name>A0ABV6LL39_9BACI</name>
<comment type="caution">
    <text evidence="4">The sequence shown here is derived from an EMBL/GenBank/DDBJ whole genome shotgun (WGS) entry which is preliminary data.</text>
</comment>
<dbReference type="PANTHER" id="PTHR39161">
    <property type="entry name" value="ADAPTER PROTEIN MECA"/>
    <property type="match status" value="1"/>
</dbReference>
<evidence type="ECO:0000256" key="3">
    <source>
        <dbReference type="HAMAP-Rule" id="MF_01124"/>
    </source>
</evidence>
<keyword evidence="3" id="KW-0749">Sporulation</keyword>
<keyword evidence="5" id="KW-1185">Reference proteome</keyword>
<proteinExistence type="inferred from homology"/>
<evidence type="ECO:0000256" key="1">
    <source>
        <dbReference type="ARBA" id="ARBA00005397"/>
    </source>
</evidence>
<evidence type="ECO:0000313" key="4">
    <source>
        <dbReference type="EMBL" id="MFC0523125.1"/>
    </source>
</evidence>
<evidence type="ECO:0000256" key="2">
    <source>
        <dbReference type="ARBA" id="ARBA00011738"/>
    </source>
</evidence>
<keyword evidence="3" id="KW-0178">Competence</keyword>
<comment type="subunit">
    <text evidence="2 3">Homodimer.</text>
</comment>
<comment type="similarity">
    <text evidence="1 3">Belongs to the MecA family.</text>
</comment>
<comment type="domain">
    <text evidence="3">The N-terminal domain has binding sites for ComK and probably for unfolded/aggregated proteins; the C-terminal domain interacts with ClpC.</text>
</comment>
<dbReference type="Gene3D" id="3.30.70.1950">
    <property type="match status" value="1"/>
</dbReference>
<dbReference type="PIRSF" id="PIRSF029008">
    <property type="entry name" value="MecA"/>
    <property type="match status" value="1"/>
</dbReference>
<dbReference type="EMBL" id="JBHLTP010000003">
    <property type="protein sequence ID" value="MFC0523125.1"/>
    <property type="molecule type" value="Genomic_DNA"/>
</dbReference>
<dbReference type="NCBIfam" id="NF002781">
    <property type="entry name" value="PRK02899.1"/>
    <property type="match status" value="1"/>
</dbReference>
<accession>A0ABV6LL39</accession>
<dbReference type="Proteomes" id="UP001589836">
    <property type="component" value="Unassembled WGS sequence"/>
</dbReference>
<organism evidence="4 5">
    <name type="scientific">Pontibacillus salicampi</name>
    <dbReference type="NCBI Taxonomy" id="1449801"/>
    <lineage>
        <taxon>Bacteria</taxon>
        <taxon>Bacillati</taxon>
        <taxon>Bacillota</taxon>
        <taxon>Bacilli</taxon>
        <taxon>Bacillales</taxon>
        <taxon>Bacillaceae</taxon>
        <taxon>Pontibacillus</taxon>
    </lineage>
</organism>
<reference evidence="4 5" key="1">
    <citation type="submission" date="2024-09" db="EMBL/GenBank/DDBJ databases">
        <authorList>
            <person name="Sun Q."/>
            <person name="Mori K."/>
        </authorList>
    </citation>
    <scope>NUCLEOTIDE SEQUENCE [LARGE SCALE GENOMIC DNA]</scope>
    <source>
        <strain evidence="4 5">NCAIM B.02529</strain>
    </source>
</reference>
<dbReference type="HAMAP" id="MF_01124">
    <property type="entry name" value="MecA"/>
    <property type="match status" value="1"/>
</dbReference>
<protein>
    <recommendedName>
        <fullName evidence="3">Adapter protein MecA</fullName>
    </recommendedName>
</protein>